<reference evidence="1 2" key="1">
    <citation type="submission" date="2020-08" db="EMBL/GenBank/DDBJ databases">
        <title>Genomic Encyclopedia of Type Strains, Phase IV (KMG-IV): sequencing the most valuable type-strain genomes for metagenomic binning, comparative biology and taxonomic classification.</title>
        <authorList>
            <person name="Goeker M."/>
        </authorList>
    </citation>
    <scope>NUCLEOTIDE SEQUENCE [LARGE SCALE GENOMIC DNA]</scope>
    <source>
        <strain evidence="1 2">DSM 105481</strain>
    </source>
</reference>
<dbReference type="Pfam" id="PF11337">
    <property type="entry name" value="DUF3139"/>
    <property type="match status" value="1"/>
</dbReference>
<gene>
    <name evidence="1" type="ORF">HNP81_004693</name>
</gene>
<dbReference type="InterPro" id="IPR021486">
    <property type="entry name" value="DUF3139"/>
</dbReference>
<evidence type="ECO:0008006" key="3">
    <source>
        <dbReference type="Google" id="ProtNLM"/>
    </source>
</evidence>
<dbReference type="Proteomes" id="UP000626697">
    <property type="component" value="Unassembled WGS sequence"/>
</dbReference>
<evidence type="ECO:0000313" key="1">
    <source>
        <dbReference type="EMBL" id="MBA9029320.1"/>
    </source>
</evidence>
<organism evidence="1 2">
    <name type="scientific">Peribacillus huizhouensis</name>
    <dbReference type="NCBI Taxonomy" id="1501239"/>
    <lineage>
        <taxon>Bacteria</taxon>
        <taxon>Bacillati</taxon>
        <taxon>Bacillota</taxon>
        <taxon>Bacilli</taxon>
        <taxon>Bacillales</taxon>
        <taxon>Bacillaceae</taxon>
        <taxon>Peribacillus</taxon>
    </lineage>
</organism>
<keyword evidence="2" id="KW-1185">Reference proteome</keyword>
<proteinExistence type="predicted"/>
<comment type="caution">
    <text evidence="1">The sequence shown here is derived from an EMBL/GenBank/DDBJ whole genome shotgun (WGS) entry which is preliminary data.</text>
</comment>
<dbReference type="EMBL" id="JACJHX010000032">
    <property type="protein sequence ID" value="MBA9029320.1"/>
    <property type="molecule type" value="Genomic_DNA"/>
</dbReference>
<protein>
    <recommendedName>
        <fullName evidence="3">DUF3139 domain-containing protein</fullName>
    </recommendedName>
</protein>
<dbReference type="RefSeq" id="WP_182504086.1">
    <property type="nucleotide sequence ID" value="NZ_JACJHX010000032.1"/>
</dbReference>
<name>A0ABR6CWD6_9BACI</name>
<evidence type="ECO:0000313" key="2">
    <source>
        <dbReference type="Proteomes" id="UP000626697"/>
    </source>
</evidence>
<accession>A0ABR6CWD6</accession>
<sequence>MKKTKRLILLLFIGVIIGGPFLVYDILYGNPIRSLLMENATKKHLLKLGYNSDELLEVKTFYSMKKDTGIKRTRARVIFKDEPEEKYVYIRYEKNREIQQGCSYFNTDTNAYENEYTEKRKHMVRDCINTLFSM</sequence>